<protein>
    <submittedName>
        <fullName evidence="1">Uncharacterized protein</fullName>
    </submittedName>
</protein>
<evidence type="ECO:0000313" key="2">
    <source>
        <dbReference type="Proteomes" id="UP000032180"/>
    </source>
</evidence>
<proteinExistence type="predicted"/>
<name>A0A0D9XDA5_9ORYZ</name>
<reference evidence="1 2" key="1">
    <citation type="submission" date="2012-08" db="EMBL/GenBank/DDBJ databases">
        <title>Oryza genome evolution.</title>
        <authorList>
            <person name="Wing R.A."/>
        </authorList>
    </citation>
    <scope>NUCLEOTIDE SEQUENCE</scope>
</reference>
<dbReference type="HOGENOM" id="CLU_2797628_0_0_1"/>
<dbReference type="EnsemblPlants" id="LPERR09G05980.1">
    <property type="protein sequence ID" value="LPERR09G05980.1"/>
    <property type="gene ID" value="LPERR09G05980"/>
</dbReference>
<keyword evidence="2" id="KW-1185">Reference proteome</keyword>
<dbReference type="Proteomes" id="UP000032180">
    <property type="component" value="Chromosome 9"/>
</dbReference>
<reference evidence="2" key="2">
    <citation type="submission" date="2013-12" db="EMBL/GenBank/DDBJ databases">
        <authorList>
            <person name="Yu Y."/>
            <person name="Lee S."/>
            <person name="de Baynast K."/>
            <person name="Wissotski M."/>
            <person name="Liu L."/>
            <person name="Talag J."/>
            <person name="Goicoechea J."/>
            <person name="Angelova A."/>
            <person name="Jetty R."/>
            <person name="Kudrna D."/>
            <person name="Golser W."/>
            <person name="Rivera L."/>
            <person name="Zhang J."/>
            <person name="Wing R."/>
        </authorList>
    </citation>
    <scope>NUCLEOTIDE SEQUENCE</scope>
</reference>
<dbReference type="Gramene" id="LPERR09G05980.1">
    <property type="protein sequence ID" value="LPERR09G05980.1"/>
    <property type="gene ID" value="LPERR09G05980"/>
</dbReference>
<organism evidence="1 2">
    <name type="scientific">Leersia perrieri</name>
    <dbReference type="NCBI Taxonomy" id="77586"/>
    <lineage>
        <taxon>Eukaryota</taxon>
        <taxon>Viridiplantae</taxon>
        <taxon>Streptophyta</taxon>
        <taxon>Embryophyta</taxon>
        <taxon>Tracheophyta</taxon>
        <taxon>Spermatophyta</taxon>
        <taxon>Magnoliopsida</taxon>
        <taxon>Liliopsida</taxon>
        <taxon>Poales</taxon>
        <taxon>Poaceae</taxon>
        <taxon>BOP clade</taxon>
        <taxon>Oryzoideae</taxon>
        <taxon>Oryzeae</taxon>
        <taxon>Oryzinae</taxon>
        <taxon>Leersia</taxon>
    </lineage>
</organism>
<reference evidence="1" key="3">
    <citation type="submission" date="2015-04" db="UniProtKB">
        <authorList>
            <consortium name="EnsemblPlants"/>
        </authorList>
    </citation>
    <scope>IDENTIFICATION</scope>
</reference>
<dbReference type="AlphaFoldDB" id="A0A0D9XDA5"/>
<evidence type="ECO:0000313" key="1">
    <source>
        <dbReference type="EnsemblPlants" id="LPERR09G05980.1"/>
    </source>
</evidence>
<accession>A0A0D9XDA5</accession>
<sequence>MVGEYERLPADSGEISMDSGGCRSICSGGDREQALGVASAPHRIDLVSSRSRLAPASRCSLRILPHRL</sequence>